<name>A0A023ZUI9_9CAUD</name>
<dbReference type="GO" id="GO:0044229">
    <property type="term" value="C:host cell periplasmic space"/>
    <property type="evidence" value="ECO:0007669"/>
    <property type="project" value="UniProtKB-SubCell"/>
</dbReference>
<protein>
    <recommendedName>
        <fullName evidence="1">Antiholin</fullName>
    </recommendedName>
</protein>
<dbReference type="HAMAP" id="MF_04105">
    <property type="entry name" value="ANTIH_T4"/>
    <property type="match status" value="1"/>
</dbReference>
<comment type="PTM">
    <text evidence="1">Disulfide bond is required for functionality.</text>
</comment>
<evidence type="ECO:0000256" key="1">
    <source>
        <dbReference type="HAMAP-Rule" id="MF_04105"/>
    </source>
</evidence>
<evidence type="ECO:0000313" key="2">
    <source>
        <dbReference type="EMBL" id="AHY83307.1"/>
    </source>
</evidence>
<keyword evidence="1" id="KW-0578">Host cell lysis by virus</keyword>
<dbReference type="SMR" id="A0A023ZUI9"/>
<keyword evidence="1" id="KW-1049">Host periplasm</keyword>
<keyword evidence="1" id="KW-1015">Disulfide bond</keyword>
<organism evidence="2 3">
    <name type="scientific">Escherichia phage vB_EcoM_112</name>
    <dbReference type="NCBI Taxonomy" id="1495285"/>
    <lineage>
        <taxon>Viruses</taxon>
        <taxon>Duplodnaviria</taxon>
        <taxon>Heunggongvirae</taxon>
        <taxon>Uroviricota</taxon>
        <taxon>Caudoviricetes</taxon>
        <taxon>Pantevenvirales</taxon>
        <taxon>Straboviridae</taxon>
        <taxon>Tevenvirinae</taxon>
        <taxon>Tequatrovirus</taxon>
        <taxon>Tequatrovirus e112</taxon>
    </lineage>
</organism>
<keyword evidence="1" id="KW-0204">Cytolysis</keyword>
<keyword evidence="1" id="KW-0238">DNA-binding</keyword>
<dbReference type="EMBL" id="KJ668714">
    <property type="protein sequence ID" value="AHY83307.1"/>
    <property type="molecule type" value="Genomic_DNA"/>
</dbReference>
<comment type="function">
    <text evidence="1">Involved in lysis inhibition. Senses superinfections and inhibits the holin, thereby delaying the host cell lysis timing. The genomic DNA from the superinfecting phage bound to the complex holin-antiholin probably serves as a signal for the lysis inhibition and blocks the holin multimerization.</text>
</comment>
<keyword evidence="3" id="KW-1185">Reference proteome</keyword>
<comment type="similarity">
    <text evidence="1">Belongs to the T4likevirus antiholin family.</text>
</comment>
<dbReference type="GeneID" id="19485257"/>
<proteinExistence type="inferred from homology"/>
<dbReference type="GO" id="GO:0003677">
    <property type="term" value="F:DNA binding"/>
    <property type="evidence" value="ECO:0007669"/>
    <property type="project" value="UniProtKB-KW"/>
</dbReference>
<keyword evidence="1" id="KW-1188">Viral release from host cell</keyword>
<sequence>MALKATALFAMLGLSFVLSPSIEANVDPHFDKFMESGIRHVYMLFENKSVESSEQFYSFMRTTYKNDPCSSDFECIERGAEMAQSYARIMNIKLETE</sequence>
<dbReference type="Proteomes" id="UP000024439">
    <property type="component" value="Segment"/>
</dbReference>
<dbReference type="RefSeq" id="YP_009030714.1">
    <property type="nucleotide sequence ID" value="NC_024125.2"/>
</dbReference>
<feature type="disulfide bond" evidence="1">
    <location>
        <begin position="69"/>
        <end position="75"/>
    </location>
</feature>
<keyword evidence="1" id="KW-0732">Signal</keyword>
<dbReference type="InterPro" id="IPR034696">
    <property type="entry name" value="RI_T4"/>
</dbReference>
<gene>
    <name evidence="2" type="ORF">e112_109</name>
</gene>
<evidence type="ECO:0000313" key="3">
    <source>
        <dbReference type="Proteomes" id="UP000024439"/>
    </source>
</evidence>
<dbReference type="GO" id="GO:0140678">
    <property type="term" value="F:molecular function inhibitor activity"/>
    <property type="evidence" value="ECO:0007669"/>
    <property type="project" value="UniProtKB-UniRule"/>
</dbReference>
<comment type="subcellular location">
    <subcellularLocation>
        <location evidence="1">Host periplasm</location>
    </subcellularLocation>
</comment>
<dbReference type="GO" id="GO:0031640">
    <property type="term" value="P:killing of cells of another organism"/>
    <property type="evidence" value="ECO:0007669"/>
    <property type="project" value="UniProtKB-KW"/>
</dbReference>
<dbReference type="Pfam" id="PF24205">
    <property type="entry name" value="Antiholin"/>
    <property type="match status" value="1"/>
</dbReference>
<accession>A0A023ZUI9</accession>
<reference evidence="2 3" key="1">
    <citation type="submission" date="2014-10" db="EMBL/GenBank/DDBJ databases">
        <title>Complete genome sequence of e11/2, a T-even type bacteriophage specific for E. coli O157:H7.</title>
        <authorList>
            <person name="Coffey B."/>
            <person name="Ross P."/>
            <person name="O'Flynn G."/>
            <person name="O'Sullivan O."/>
            <person name="Casey A."/>
            <person name="Callanan M."/>
            <person name="Coffey A."/>
            <person name="McAuliffe O."/>
        </authorList>
    </citation>
    <scope>NUCLEOTIDE SEQUENCE [LARGE SCALE GENOMIC DNA]</scope>
</reference>
<comment type="subunit">
    <text evidence="1">Homotetramer; in free-form. Homomultimer. Heterotetramer composed of 2 holin and 2 antiholin. The holin-antiholin complex binds dsDNA. Interacts (via C-terminus) with holin (via C-terminus); this interaction blocks the holin homomultimerization and delays the host cell lysis.</text>
</comment>
<dbReference type="KEGG" id="vg:19485257"/>